<proteinExistence type="predicted"/>
<protein>
    <submittedName>
        <fullName evidence="1">Uncharacterized protein</fullName>
    </submittedName>
</protein>
<dbReference type="RefSeq" id="WP_074019906.1">
    <property type="nucleotide sequence ID" value="NZ_CAWMWP010000002.1"/>
</dbReference>
<gene>
    <name evidence="1" type="ORF">Xentx_01798</name>
</gene>
<dbReference type="Proteomes" id="UP000186277">
    <property type="component" value="Unassembled WGS sequence"/>
</dbReference>
<comment type="caution">
    <text evidence="1">The sequence shown here is derived from an EMBL/GenBank/DDBJ whole genome shotgun (WGS) entry which is preliminary data.</text>
</comment>
<accession>A0A1Q5U348</accession>
<name>A0A1Q5U348_9GAMM</name>
<dbReference type="EMBL" id="MKGR01000010">
    <property type="protein sequence ID" value="OKP06891.1"/>
    <property type="molecule type" value="Genomic_DNA"/>
</dbReference>
<evidence type="ECO:0000313" key="2">
    <source>
        <dbReference type="Proteomes" id="UP000186277"/>
    </source>
</evidence>
<sequence length="160" mass="18826">MEKIVDFFKKTFKPRYIYSLQKFEPIKENGCYILKELGTHTCIKATAEDIFDSDLLYNINPIDIIFITKFEEYEMREKQKFEIIEESRDLSFIIQNAYSRRKINGKELLMDNNIVEKLDPASLVKIAYMSGLKDGRKISDDISRAEKIKSSKHTKLKVIK</sequence>
<dbReference type="OrthoDB" id="6428434at2"/>
<organism evidence="1 2">
    <name type="scientific">Xenorhabdus thuongxuanensis</name>
    <dbReference type="NCBI Taxonomy" id="1873484"/>
    <lineage>
        <taxon>Bacteria</taxon>
        <taxon>Pseudomonadati</taxon>
        <taxon>Pseudomonadota</taxon>
        <taxon>Gammaproteobacteria</taxon>
        <taxon>Enterobacterales</taxon>
        <taxon>Morganellaceae</taxon>
        <taxon>Xenorhabdus</taxon>
    </lineage>
</organism>
<evidence type="ECO:0000313" key="1">
    <source>
        <dbReference type="EMBL" id="OKP06891.1"/>
    </source>
</evidence>
<keyword evidence="2" id="KW-1185">Reference proteome</keyword>
<reference evidence="1 2" key="1">
    <citation type="submission" date="2016-09" db="EMBL/GenBank/DDBJ databases">
        <title>Xenorhabdus thuongxuanensis sp. nov. and Xenorhabdus eapokensis sp. nov., isolated from Steinernema species.</title>
        <authorList>
            <person name="Kaempfer P."/>
            <person name="Tobias N.J."/>
            <person name="Phan Ke L."/>
            <person name="Bode H.B."/>
            <person name="Glaeser S.P."/>
        </authorList>
    </citation>
    <scope>NUCLEOTIDE SEQUENCE [LARGE SCALE GENOMIC DNA]</scope>
    <source>
        <strain evidence="1 2">30TX1</strain>
    </source>
</reference>
<dbReference type="AlphaFoldDB" id="A0A1Q5U348"/>